<dbReference type="GeneID" id="66531624"/>
<accession>A0AAP9EDP8</accession>
<evidence type="ECO:0000313" key="1">
    <source>
        <dbReference type="EMBL" id="QEA44131.1"/>
    </source>
</evidence>
<sequence length="62" mass="6934">MNEQKIKNELLAIRLQLKSIQDDVTHLSELTGEYVKDAIAKIDIALGHLDDEGVTNLENGMK</sequence>
<organism evidence="1 2">
    <name type="scientific">Leuconostoc lactis</name>
    <dbReference type="NCBI Taxonomy" id="1246"/>
    <lineage>
        <taxon>Bacteria</taxon>
        <taxon>Bacillati</taxon>
        <taxon>Bacillota</taxon>
        <taxon>Bacilli</taxon>
        <taxon>Lactobacillales</taxon>
        <taxon>Lactobacillaceae</taxon>
        <taxon>Leuconostoc</taxon>
    </lineage>
</organism>
<dbReference type="Proteomes" id="UP000321298">
    <property type="component" value="Chromosome"/>
</dbReference>
<name>A0AAP9EDP8_LEULA</name>
<keyword evidence="2" id="KW-1185">Reference proteome</keyword>
<proteinExistence type="predicted"/>
<dbReference type="EMBL" id="CP042387">
    <property type="protein sequence ID" value="QEA44131.1"/>
    <property type="molecule type" value="Genomic_DNA"/>
</dbReference>
<dbReference type="AlphaFoldDB" id="A0AAP9EDP8"/>
<protein>
    <submittedName>
        <fullName evidence="1">Uncharacterized protein</fullName>
    </submittedName>
</protein>
<reference evidence="1 2" key="1">
    <citation type="submission" date="2019-06" db="EMBL/GenBank/DDBJ databases">
        <title>Genome analyses of bacteria isolated from kimchi.</title>
        <authorList>
            <person name="Lee S."/>
            <person name="Ahn S."/>
            <person name="Roh S."/>
        </authorList>
    </citation>
    <scope>NUCLEOTIDE SEQUENCE [LARGE SCALE GENOMIC DNA]</scope>
    <source>
        <strain evidence="1 2">CBA3625</strain>
    </source>
</reference>
<gene>
    <name evidence="1" type="ORF">FGL83_05400</name>
</gene>
<dbReference type="RefSeq" id="WP_147001045.1">
    <property type="nucleotide sequence ID" value="NZ_CP042387.1"/>
</dbReference>
<evidence type="ECO:0000313" key="2">
    <source>
        <dbReference type="Proteomes" id="UP000321298"/>
    </source>
</evidence>